<dbReference type="Gene3D" id="3.40.190.10">
    <property type="entry name" value="Periplasmic binding protein-like II"/>
    <property type="match status" value="2"/>
</dbReference>
<evidence type="ECO:0000256" key="4">
    <source>
        <dbReference type="ARBA" id="ARBA00023163"/>
    </source>
</evidence>
<keyword evidence="7" id="KW-1185">Reference proteome</keyword>
<evidence type="ECO:0000256" key="1">
    <source>
        <dbReference type="ARBA" id="ARBA00009437"/>
    </source>
</evidence>
<dbReference type="GO" id="GO:0032993">
    <property type="term" value="C:protein-DNA complex"/>
    <property type="evidence" value="ECO:0007669"/>
    <property type="project" value="TreeGrafter"/>
</dbReference>
<proteinExistence type="inferred from homology"/>
<dbReference type="PANTHER" id="PTHR30346">
    <property type="entry name" value="TRANSCRIPTIONAL DUAL REGULATOR HCAR-RELATED"/>
    <property type="match status" value="1"/>
</dbReference>
<evidence type="ECO:0000256" key="2">
    <source>
        <dbReference type="ARBA" id="ARBA00023015"/>
    </source>
</evidence>
<sequence length="312" mass="35076">MDLDLRSVRYFVAVAEELHFGRAAAKLHISQPALSKQIRRLESDLGFRLFARDSRHVALTAEGVRFLRDARVLLAQAVRMTRPDDPGIRIAHIFDLDASRIIADAFSDRFPTVPVIASSMDSQHQFDALLNGLLDVAIIRVTPAMTADHPGGWKHRLLRLEPFWLVGRPGDPPAEAVSLYDRPLEVFGDPTGSALFNVHGQYLAALEHRLSTSFRWLGNPGTFTQCLARMRRSTDAAYLLEFESYALRYRQKGMPIHRPEELQPLYPWSIAWRDEPLSPAVGGFLEAAAEQSAEREWLYPEAVGPAWQPDGA</sequence>
<comment type="similarity">
    <text evidence="1">Belongs to the LysR transcriptional regulatory family.</text>
</comment>
<evidence type="ECO:0000259" key="5">
    <source>
        <dbReference type="PROSITE" id="PS50931"/>
    </source>
</evidence>
<dbReference type="Proteomes" id="UP000275048">
    <property type="component" value="Unassembled WGS sequence"/>
</dbReference>
<dbReference type="PROSITE" id="PS50931">
    <property type="entry name" value="HTH_LYSR"/>
    <property type="match status" value="1"/>
</dbReference>
<dbReference type="InterPro" id="IPR000847">
    <property type="entry name" value="LysR_HTH_N"/>
</dbReference>
<dbReference type="PRINTS" id="PR00039">
    <property type="entry name" value="HTHLYSR"/>
</dbReference>
<dbReference type="SUPFAM" id="SSF46785">
    <property type="entry name" value="Winged helix' DNA-binding domain"/>
    <property type="match status" value="1"/>
</dbReference>
<dbReference type="SUPFAM" id="SSF53850">
    <property type="entry name" value="Periplasmic binding protein-like II"/>
    <property type="match status" value="1"/>
</dbReference>
<dbReference type="Pfam" id="PF00126">
    <property type="entry name" value="HTH_1"/>
    <property type="match status" value="1"/>
</dbReference>
<keyword evidence="3" id="KW-0238">DNA-binding</keyword>
<dbReference type="AlphaFoldDB" id="A0A3M8AME2"/>
<accession>A0A3M8AME2</accession>
<comment type="caution">
    <text evidence="6">The sequence shown here is derived from an EMBL/GenBank/DDBJ whole genome shotgun (WGS) entry which is preliminary data.</text>
</comment>
<evidence type="ECO:0000256" key="3">
    <source>
        <dbReference type="ARBA" id="ARBA00023125"/>
    </source>
</evidence>
<name>A0A3M8AME2_9MICO</name>
<dbReference type="FunFam" id="1.10.10.10:FF:000001">
    <property type="entry name" value="LysR family transcriptional regulator"/>
    <property type="match status" value="1"/>
</dbReference>
<evidence type="ECO:0000313" key="6">
    <source>
        <dbReference type="EMBL" id="RNB52361.1"/>
    </source>
</evidence>
<dbReference type="GO" id="GO:0003700">
    <property type="term" value="F:DNA-binding transcription factor activity"/>
    <property type="evidence" value="ECO:0007669"/>
    <property type="project" value="InterPro"/>
</dbReference>
<organism evidence="6 7">
    <name type="scientific">Agromyces tardus</name>
    <dbReference type="NCBI Taxonomy" id="2583849"/>
    <lineage>
        <taxon>Bacteria</taxon>
        <taxon>Bacillati</taxon>
        <taxon>Actinomycetota</taxon>
        <taxon>Actinomycetes</taxon>
        <taxon>Micrococcales</taxon>
        <taxon>Microbacteriaceae</taxon>
        <taxon>Agromyces</taxon>
    </lineage>
</organism>
<protein>
    <submittedName>
        <fullName evidence="6">LysR family transcriptional regulator</fullName>
    </submittedName>
</protein>
<feature type="domain" description="HTH lysR-type" evidence="5">
    <location>
        <begin position="3"/>
        <end position="60"/>
    </location>
</feature>
<keyword evidence="4" id="KW-0804">Transcription</keyword>
<gene>
    <name evidence="6" type="ORF">EDM22_01260</name>
</gene>
<reference evidence="6 7" key="1">
    <citation type="submission" date="2018-10" db="EMBL/GenBank/DDBJ databases">
        <title>Isolation, diversity and antibacterial activity of antinobacteria from the wheat rhizosphere soil.</title>
        <authorList>
            <person name="Sun T."/>
        </authorList>
    </citation>
    <scope>NUCLEOTIDE SEQUENCE [LARGE SCALE GENOMIC DNA]</scope>
    <source>
        <strain evidence="6 7">SJ-23</strain>
    </source>
</reference>
<dbReference type="OrthoDB" id="3636008at2"/>
<keyword evidence="2" id="KW-0805">Transcription regulation</keyword>
<dbReference type="InterPro" id="IPR036388">
    <property type="entry name" value="WH-like_DNA-bd_sf"/>
</dbReference>
<dbReference type="RefSeq" id="WP_122935199.1">
    <property type="nucleotide sequence ID" value="NZ_JBHSNT010000007.1"/>
</dbReference>
<dbReference type="InterPro" id="IPR036390">
    <property type="entry name" value="WH_DNA-bd_sf"/>
</dbReference>
<dbReference type="Gene3D" id="1.10.10.10">
    <property type="entry name" value="Winged helix-like DNA-binding domain superfamily/Winged helix DNA-binding domain"/>
    <property type="match status" value="1"/>
</dbReference>
<evidence type="ECO:0000313" key="7">
    <source>
        <dbReference type="Proteomes" id="UP000275048"/>
    </source>
</evidence>
<dbReference type="GO" id="GO:0003677">
    <property type="term" value="F:DNA binding"/>
    <property type="evidence" value="ECO:0007669"/>
    <property type="project" value="UniProtKB-KW"/>
</dbReference>
<dbReference type="PANTHER" id="PTHR30346:SF0">
    <property type="entry name" value="HCA OPERON TRANSCRIPTIONAL ACTIVATOR HCAR"/>
    <property type="match status" value="1"/>
</dbReference>
<dbReference type="EMBL" id="RHHB01000001">
    <property type="protein sequence ID" value="RNB52361.1"/>
    <property type="molecule type" value="Genomic_DNA"/>
</dbReference>